<comment type="caution">
    <text evidence="2">The sequence shown here is derived from an EMBL/GenBank/DDBJ whole genome shotgun (WGS) entry which is preliminary data.</text>
</comment>
<proteinExistence type="predicted"/>
<dbReference type="Proteomes" id="UP000541425">
    <property type="component" value="Unassembled WGS sequence"/>
</dbReference>
<sequence length="132" mass="14388">MEITGKIIQVLEKRSGTSSRSGNAWASQDYVLEFVDGNSQFPRHMVFNVFGEDRISQMNIQVGQTLTVSFDVDAHEYQGRWFNNIRAWRVVAAPEGAVPPVAAAPVTPATDIPAPTAEAAPAADDKVDDLPF</sequence>
<dbReference type="AlphaFoldDB" id="A0A7W5YGD8"/>
<protein>
    <recommendedName>
        <fullName evidence="4">DUF3127 domain-containing protein</fullName>
    </recommendedName>
</protein>
<organism evidence="2 3">
    <name type="scientific">Alloprevotella rava</name>
    <dbReference type="NCBI Taxonomy" id="671218"/>
    <lineage>
        <taxon>Bacteria</taxon>
        <taxon>Pseudomonadati</taxon>
        <taxon>Bacteroidota</taxon>
        <taxon>Bacteroidia</taxon>
        <taxon>Bacteroidales</taxon>
        <taxon>Prevotellaceae</taxon>
        <taxon>Alloprevotella</taxon>
    </lineage>
</organism>
<feature type="compositionally biased region" description="Basic and acidic residues" evidence="1">
    <location>
        <begin position="123"/>
        <end position="132"/>
    </location>
</feature>
<gene>
    <name evidence="2" type="ORF">FHS60_001489</name>
</gene>
<evidence type="ECO:0000313" key="3">
    <source>
        <dbReference type="Proteomes" id="UP000541425"/>
    </source>
</evidence>
<feature type="compositionally biased region" description="Low complexity" evidence="1">
    <location>
        <begin position="108"/>
        <end position="122"/>
    </location>
</feature>
<evidence type="ECO:0000256" key="1">
    <source>
        <dbReference type="SAM" id="MobiDB-lite"/>
    </source>
</evidence>
<feature type="region of interest" description="Disordered" evidence="1">
    <location>
        <begin position="108"/>
        <end position="132"/>
    </location>
</feature>
<dbReference type="Pfam" id="PF11325">
    <property type="entry name" value="DUF3127"/>
    <property type="match status" value="1"/>
</dbReference>
<dbReference type="EMBL" id="JACICA010000007">
    <property type="protein sequence ID" value="MBB3703016.1"/>
    <property type="molecule type" value="Genomic_DNA"/>
</dbReference>
<evidence type="ECO:0008006" key="4">
    <source>
        <dbReference type="Google" id="ProtNLM"/>
    </source>
</evidence>
<dbReference type="InterPro" id="IPR021474">
    <property type="entry name" value="DUF3127"/>
</dbReference>
<name>A0A7W5YGD8_9BACT</name>
<reference evidence="2 3" key="1">
    <citation type="submission" date="2020-08" db="EMBL/GenBank/DDBJ databases">
        <title>Genomic Encyclopedia of Type Strains, Phase IV (KMG-IV): sequencing the most valuable type-strain genomes for metagenomic binning, comparative biology and taxonomic classification.</title>
        <authorList>
            <person name="Goeker M."/>
        </authorList>
    </citation>
    <scope>NUCLEOTIDE SEQUENCE [LARGE SCALE GENOMIC DNA]</scope>
    <source>
        <strain evidence="2 3">DSM 22548</strain>
    </source>
</reference>
<evidence type="ECO:0000313" key="2">
    <source>
        <dbReference type="EMBL" id="MBB3703016.1"/>
    </source>
</evidence>
<accession>A0A7W5YGD8</accession>
<dbReference type="RefSeq" id="WP_009346745.1">
    <property type="nucleotide sequence ID" value="NZ_JACICA010000007.1"/>
</dbReference>